<dbReference type="OrthoDB" id="17445at2157"/>
<reference evidence="1 2" key="1">
    <citation type="journal article" date="2012" name="J. Bacteriol.">
        <title>Complete genome sequence of the hyperthermophilic cellulolytic Crenarchaeon 'Thermogladius cellulolyticus' 1633.</title>
        <authorList>
            <person name="Mardanov A.V."/>
            <person name="Kochetkova T.V."/>
            <person name="Beletsky A.V."/>
            <person name="Bonch-Osmolovskaya E.A."/>
            <person name="Ravin N.V."/>
            <person name="Skryabin K.G."/>
        </authorList>
    </citation>
    <scope>NUCLEOTIDE SEQUENCE [LARGE SCALE GENOMIC DNA]</scope>
    <source>
        <strain evidence="2">DSM 22663 / VKM B-2946 / 1633</strain>
    </source>
</reference>
<dbReference type="AlphaFoldDB" id="I3TE09"/>
<keyword evidence="2" id="KW-1185">Reference proteome</keyword>
<dbReference type="STRING" id="1184251.TCELL_0572"/>
<evidence type="ECO:0000313" key="2">
    <source>
        <dbReference type="Proteomes" id="UP000005270"/>
    </source>
</evidence>
<gene>
    <name evidence="1" type="ordered locus">TCELL_0572</name>
</gene>
<organism evidence="1 2">
    <name type="scientific">Thermogladius calderae (strain DSM 22663 / VKM B-2946 / 1633)</name>
    <dbReference type="NCBI Taxonomy" id="1184251"/>
    <lineage>
        <taxon>Archaea</taxon>
        <taxon>Thermoproteota</taxon>
        <taxon>Thermoprotei</taxon>
        <taxon>Desulfurococcales</taxon>
        <taxon>Desulfurococcaceae</taxon>
        <taxon>Thermogladius</taxon>
    </lineage>
</organism>
<dbReference type="InParanoid" id="I3TE09"/>
<accession>I3TE09</accession>
<dbReference type="Proteomes" id="UP000005270">
    <property type="component" value="Chromosome"/>
</dbReference>
<evidence type="ECO:0008006" key="3">
    <source>
        <dbReference type="Google" id="ProtNLM"/>
    </source>
</evidence>
<dbReference type="RefSeq" id="WP_014737247.1">
    <property type="nucleotide sequence ID" value="NC_017954.1"/>
</dbReference>
<dbReference type="HOGENOM" id="CLU_198701_0_0_2"/>
<protein>
    <recommendedName>
        <fullName evidence="3">DUF2283 domain-containing protein</fullName>
    </recommendedName>
</protein>
<evidence type="ECO:0000313" key="1">
    <source>
        <dbReference type="EMBL" id="AFK50997.1"/>
    </source>
</evidence>
<sequence length="73" mass="8471">MSVKEYRVRDLDKVWFEYDKQNDILYINFGDSTEEADEEFLSENGDVAFRIKEGRIISIMIIGLSTKAGFTVL</sequence>
<dbReference type="GeneID" id="13012876"/>
<dbReference type="InterPro" id="IPR019270">
    <property type="entry name" value="DUF2283"/>
</dbReference>
<name>I3TE09_THEC1</name>
<proteinExistence type="predicted"/>
<dbReference type="KEGG" id="thg:TCELL_0572"/>
<dbReference type="EMBL" id="CP003531">
    <property type="protein sequence ID" value="AFK50997.1"/>
    <property type="molecule type" value="Genomic_DNA"/>
</dbReference>
<dbReference type="Pfam" id="PF10049">
    <property type="entry name" value="DUF2283"/>
    <property type="match status" value="1"/>
</dbReference>
<dbReference type="eggNOG" id="arCOG04141">
    <property type="taxonomic scope" value="Archaea"/>
</dbReference>